<organism evidence="2 3">
    <name type="scientific">Corynebacterium spheniscorum</name>
    <dbReference type="NCBI Taxonomy" id="185761"/>
    <lineage>
        <taxon>Bacteria</taxon>
        <taxon>Bacillati</taxon>
        <taxon>Actinomycetota</taxon>
        <taxon>Actinomycetes</taxon>
        <taxon>Mycobacteriales</taxon>
        <taxon>Corynebacteriaceae</taxon>
        <taxon>Corynebacterium</taxon>
    </lineage>
</organism>
<name>A0A1I2PLL9_9CORY</name>
<keyword evidence="1" id="KW-0472">Membrane</keyword>
<dbReference type="OrthoDB" id="3295542at2"/>
<keyword evidence="3" id="KW-1185">Reference proteome</keyword>
<dbReference type="RefSeq" id="WP_092283376.1">
    <property type="nucleotide sequence ID" value="NZ_FOPJ01000001.1"/>
</dbReference>
<gene>
    <name evidence="2" type="ORF">SAMN05660282_00127</name>
</gene>
<reference evidence="2 3" key="1">
    <citation type="submission" date="2016-10" db="EMBL/GenBank/DDBJ databases">
        <authorList>
            <person name="de Groot N.N."/>
        </authorList>
    </citation>
    <scope>NUCLEOTIDE SEQUENCE [LARGE SCALE GENOMIC DNA]</scope>
    <source>
        <strain>J11</strain>
        <strain evidence="3">PG 39</strain>
    </source>
</reference>
<dbReference type="Pfam" id="PF09656">
    <property type="entry name" value="PGPGW"/>
    <property type="match status" value="1"/>
</dbReference>
<protein>
    <submittedName>
        <fullName evidence="2">TIGR02611 family protein</fullName>
    </submittedName>
</protein>
<proteinExistence type="predicted"/>
<evidence type="ECO:0000256" key="1">
    <source>
        <dbReference type="SAM" id="Phobius"/>
    </source>
</evidence>
<feature type="transmembrane region" description="Helical" evidence="1">
    <location>
        <begin position="29"/>
        <end position="50"/>
    </location>
</feature>
<accession>A0A1I2PLL9</accession>
<evidence type="ECO:0000313" key="3">
    <source>
        <dbReference type="Proteomes" id="UP000199065"/>
    </source>
</evidence>
<dbReference type="Proteomes" id="UP000199065">
    <property type="component" value="Unassembled WGS sequence"/>
</dbReference>
<dbReference type="AlphaFoldDB" id="A0A1I2PLL9"/>
<feature type="transmembrane region" description="Helical" evidence="1">
    <location>
        <begin position="56"/>
        <end position="80"/>
    </location>
</feature>
<dbReference type="InterPro" id="IPR019099">
    <property type="entry name" value="Uncharacterised_PGPGW_TM"/>
</dbReference>
<evidence type="ECO:0000313" key="2">
    <source>
        <dbReference type="EMBL" id="SFG17115.1"/>
    </source>
</evidence>
<dbReference type="EMBL" id="FOPJ01000001">
    <property type="protein sequence ID" value="SFG17115.1"/>
    <property type="molecule type" value="Genomic_DNA"/>
</dbReference>
<dbReference type="NCBIfam" id="TIGR02611">
    <property type="entry name" value="TIGR02611 family protein"/>
    <property type="match status" value="1"/>
</dbReference>
<sequence>MGTMREMVNQRVESLGRFHQRSKETRYGYLVRPLTLILGWTVFIVGLITIPLPGQGWLTTFLGIGILSLEQQWARNFLAWGVHQYDRFFDWYRRQSVKTRVILIALLIIIIWVTFIVAGYITWRIGWAPWLDPLAKWIGLSH</sequence>
<keyword evidence="1" id="KW-0812">Transmembrane</keyword>
<feature type="transmembrane region" description="Helical" evidence="1">
    <location>
        <begin position="101"/>
        <end position="123"/>
    </location>
</feature>
<keyword evidence="1" id="KW-1133">Transmembrane helix</keyword>
<dbReference type="InterPro" id="IPR013434">
    <property type="entry name" value="CHP02611"/>
</dbReference>
<dbReference type="STRING" id="185761.SAMN05660282_00127"/>